<dbReference type="GO" id="GO:0006817">
    <property type="term" value="P:phosphate ion transport"/>
    <property type="evidence" value="ECO:0007669"/>
    <property type="project" value="TreeGrafter"/>
</dbReference>
<dbReference type="InterPro" id="IPR004342">
    <property type="entry name" value="EXS_C"/>
</dbReference>
<evidence type="ECO:0000313" key="9">
    <source>
        <dbReference type="EMBL" id="CCE65230.1"/>
    </source>
</evidence>
<dbReference type="STRING" id="1071381.G8BZA2"/>
<dbReference type="PANTHER" id="PTHR10783">
    <property type="entry name" value="XENOTROPIC AND POLYTROPIC RETROVIRUS RECEPTOR 1-RELATED"/>
    <property type="match status" value="1"/>
</dbReference>
<dbReference type="Proteomes" id="UP000005666">
    <property type="component" value="Chromosome 11"/>
</dbReference>
<evidence type="ECO:0000313" key="10">
    <source>
        <dbReference type="Proteomes" id="UP000005666"/>
    </source>
</evidence>
<dbReference type="Pfam" id="PF03124">
    <property type="entry name" value="EXS"/>
    <property type="match status" value="1"/>
</dbReference>
<evidence type="ECO:0000259" key="7">
    <source>
        <dbReference type="PROSITE" id="PS51380"/>
    </source>
</evidence>
<feature type="transmembrane region" description="Helical" evidence="6">
    <location>
        <begin position="417"/>
        <end position="437"/>
    </location>
</feature>
<dbReference type="HOGENOM" id="CLU_006116_1_1_1"/>
<dbReference type="GO" id="GO:0005886">
    <property type="term" value="C:plasma membrane"/>
    <property type="evidence" value="ECO:0007669"/>
    <property type="project" value="TreeGrafter"/>
</dbReference>
<dbReference type="RefSeq" id="XP_003687664.1">
    <property type="nucleotide sequence ID" value="XM_003687616.1"/>
</dbReference>
<dbReference type="KEGG" id="tpf:TPHA_0K00960"/>
<keyword evidence="4 6" id="KW-1133">Transmembrane helix</keyword>
<evidence type="ECO:0000256" key="5">
    <source>
        <dbReference type="ARBA" id="ARBA00023136"/>
    </source>
</evidence>
<sequence>MKFAEHLQNSVVPEWKDKYLDYRLGKKKLKLLLNCGKILSKPDLVNEFIEDWLISVELNKINNFYLWLLKNCSEKFSILEKQLNYFKYQCTFDENPANVEEDDVDDESLSVTNRVFSYGSFSNTDSFFKNISNFEKLIEFLKNNEIMPSLPSFKFGKDNKRHGGTETFIHDFNADNELPNLNKSQYLLGNAILEFYLYIQLVKTYRDLNITGFKKIIKKFDKIFAFANSNENNYDRFVQYAEENYSIFKNSLEPNKEFDPLTSYENIITNWYMVDLTKDHSTMSKKIHNNKLKKLTVGYSLNEQMIHRNNRSIAQMFFAGISMGISFLLILITIYITLSDEFRDHQVTNFAYYKIYLPLWGGWYMIFLISALFIADCFIWHRTHINYRFIMFGEIHTKFGTQFFNNDFATSLIPLKLYFLNWFSLPISILAVVNFFLGKKIITFIYLSIAWTVFLFLLPPKEYRPRILNIPYWDKLIAQRFWLIKTFIRLIFSGLFPVEFSDFFLGDIVCSLTYSMADLATFACIQSPLNRTSLDPQCGSSRLKSMGVLSCVPSYWRCMQCLRRYADSDDWFPHLFNAGKYIMGICYNASLSAYRLSDNSLEKRTPFLVFATLNSLYTCLWDIIMDWSLLQNLASGSENRFLRNDLYLAGKKNWKTGKYSTNRKLFYYFAMITDVILRFQWIIYAIRVRTIQQSAMTSFVLATTEVFRRFLWIIFRVENEHVANVHHFKVSGNAPLPYPDFLVNKIKSGTDQHSPICSSLNLESFGDNSTTKNNVVDASTFLPSSSTTNVQGFQTPPSTAYHGMFRRETSMFDNISKSIPWAHASDFQRPIMRSSAVKLGSDSESENGDS</sequence>
<feature type="domain" description="EXS" evidence="7">
    <location>
        <begin position="537"/>
        <end position="748"/>
    </location>
</feature>
<evidence type="ECO:0000256" key="4">
    <source>
        <dbReference type="ARBA" id="ARBA00022989"/>
    </source>
</evidence>
<dbReference type="PANTHER" id="PTHR10783:SF103">
    <property type="entry name" value="SOLUTE CARRIER FAMILY 53 MEMBER 1"/>
    <property type="match status" value="1"/>
</dbReference>
<reference evidence="9 10" key="1">
    <citation type="journal article" date="2011" name="Proc. Natl. Acad. Sci. U.S.A.">
        <title>Evolutionary erosion of yeast sex chromosomes by mating-type switching accidents.</title>
        <authorList>
            <person name="Gordon J.L."/>
            <person name="Armisen D."/>
            <person name="Proux-Wera E."/>
            <person name="Oheigeartaigh S.S."/>
            <person name="Byrne K.P."/>
            <person name="Wolfe K.H."/>
        </authorList>
    </citation>
    <scope>NUCLEOTIDE SEQUENCE [LARGE SCALE GENOMIC DNA]</scope>
    <source>
        <strain evidence="10">ATCC 24235 / CBS 4417 / NBRC 1672 / NRRL Y-8282 / UCD 70-5</strain>
    </source>
</reference>
<evidence type="ECO:0000259" key="8">
    <source>
        <dbReference type="PROSITE" id="PS51382"/>
    </source>
</evidence>
<evidence type="ECO:0000256" key="1">
    <source>
        <dbReference type="ARBA" id="ARBA00004141"/>
    </source>
</evidence>
<dbReference type="EMBL" id="HE612866">
    <property type="protein sequence ID" value="CCE65230.1"/>
    <property type="molecule type" value="Genomic_DNA"/>
</dbReference>
<evidence type="ECO:0000256" key="6">
    <source>
        <dbReference type="SAM" id="Phobius"/>
    </source>
</evidence>
<dbReference type="eggNOG" id="KOG1162">
    <property type="taxonomic scope" value="Eukaryota"/>
</dbReference>
<feature type="transmembrane region" description="Helical" evidence="6">
    <location>
        <begin position="665"/>
        <end position="686"/>
    </location>
</feature>
<feature type="transmembrane region" description="Helical" evidence="6">
    <location>
        <begin position="316"/>
        <end position="338"/>
    </location>
</feature>
<proteinExistence type="inferred from homology"/>
<dbReference type="CDD" id="cd14475">
    <property type="entry name" value="SPX_SYG1_like"/>
    <property type="match status" value="1"/>
</dbReference>
<keyword evidence="10" id="KW-1185">Reference proteome</keyword>
<feature type="domain" description="SPX" evidence="8">
    <location>
        <begin position="1"/>
        <end position="234"/>
    </location>
</feature>
<dbReference type="InterPro" id="IPR004331">
    <property type="entry name" value="SPX_dom"/>
</dbReference>
<dbReference type="GO" id="GO:0000822">
    <property type="term" value="F:inositol hexakisphosphate binding"/>
    <property type="evidence" value="ECO:0007669"/>
    <property type="project" value="TreeGrafter"/>
</dbReference>
<protein>
    <recommendedName>
        <fullName evidence="11">EXS domain-containing protein</fullName>
    </recommendedName>
</protein>
<dbReference type="OMA" id="SIPWAHA"/>
<feature type="transmembrane region" description="Helical" evidence="6">
    <location>
        <begin position="358"/>
        <end position="381"/>
    </location>
</feature>
<evidence type="ECO:0000256" key="3">
    <source>
        <dbReference type="ARBA" id="ARBA00022692"/>
    </source>
</evidence>
<dbReference type="OrthoDB" id="9970435at2759"/>
<dbReference type="GeneID" id="11531568"/>
<feature type="transmembrane region" description="Helical" evidence="6">
    <location>
        <begin position="443"/>
        <end position="460"/>
    </location>
</feature>
<comment type="similarity">
    <text evidence="2">Belongs to the SYG1 (TC 2.A.94) family.</text>
</comment>
<dbReference type="PROSITE" id="PS51382">
    <property type="entry name" value="SPX"/>
    <property type="match status" value="1"/>
</dbReference>
<organism evidence="9 10">
    <name type="scientific">Tetrapisispora phaffii (strain ATCC 24235 / CBS 4417 / NBRC 1672 / NRRL Y-8282 / UCD 70-5)</name>
    <name type="common">Yeast</name>
    <name type="synonym">Fabospora phaffii</name>
    <dbReference type="NCBI Taxonomy" id="1071381"/>
    <lineage>
        <taxon>Eukaryota</taxon>
        <taxon>Fungi</taxon>
        <taxon>Dikarya</taxon>
        <taxon>Ascomycota</taxon>
        <taxon>Saccharomycotina</taxon>
        <taxon>Saccharomycetes</taxon>
        <taxon>Saccharomycetales</taxon>
        <taxon>Saccharomycetaceae</taxon>
        <taxon>Tetrapisispora</taxon>
    </lineage>
</organism>
<name>G8BZA2_TETPH</name>
<accession>G8BZA2</accession>
<dbReference type="Pfam" id="PF03105">
    <property type="entry name" value="SPX"/>
    <property type="match status" value="2"/>
</dbReference>
<gene>
    <name evidence="9" type="primary">TPHA0K00960</name>
    <name evidence="9" type="ordered locus">TPHA_0K00960</name>
</gene>
<dbReference type="GO" id="GO:0005794">
    <property type="term" value="C:Golgi apparatus"/>
    <property type="evidence" value="ECO:0007669"/>
    <property type="project" value="TreeGrafter"/>
</dbReference>
<dbReference type="AlphaFoldDB" id="G8BZA2"/>
<dbReference type="PROSITE" id="PS51380">
    <property type="entry name" value="EXS"/>
    <property type="match status" value="1"/>
</dbReference>
<dbReference type="GO" id="GO:0016036">
    <property type="term" value="P:cellular response to phosphate starvation"/>
    <property type="evidence" value="ECO:0007669"/>
    <property type="project" value="TreeGrafter"/>
</dbReference>
<evidence type="ECO:0000256" key="2">
    <source>
        <dbReference type="ARBA" id="ARBA00009665"/>
    </source>
</evidence>
<keyword evidence="5 6" id="KW-0472">Membrane</keyword>
<evidence type="ECO:0008006" key="11">
    <source>
        <dbReference type="Google" id="ProtNLM"/>
    </source>
</evidence>
<comment type="subcellular location">
    <subcellularLocation>
        <location evidence="1">Membrane</location>
        <topology evidence="1">Multi-pass membrane protein</topology>
    </subcellularLocation>
</comment>
<keyword evidence="3 6" id="KW-0812">Transmembrane</keyword>